<dbReference type="eggNOG" id="KOG4120">
    <property type="taxonomic scope" value="Eukaryota"/>
</dbReference>
<keyword evidence="2" id="KW-0378">Hydrolase</keyword>
<dbReference type="KEGG" id="hir:HETIRDRAFT_241775"/>
<evidence type="ECO:0000313" key="6">
    <source>
        <dbReference type="Proteomes" id="UP000030671"/>
    </source>
</evidence>
<dbReference type="GO" id="GO:0008263">
    <property type="term" value="F:pyrimidine-specific mismatch base pair DNA N-glycosylase activity"/>
    <property type="evidence" value="ECO:0007669"/>
    <property type="project" value="TreeGrafter"/>
</dbReference>
<dbReference type="GO" id="GO:0006285">
    <property type="term" value="P:base-excision repair, AP site formation"/>
    <property type="evidence" value="ECO:0007669"/>
    <property type="project" value="InterPro"/>
</dbReference>
<keyword evidence="1" id="KW-0227">DNA damage</keyword>
<dbReference type="HOGENOM" id="CLU_042829_0_2_1"/>
<dbReference type="Pfam" id="PF03167">
    <property type="entry name" value="UDG"/>
    <property type="match status" value="1"/>
</dbReference>
<dbReference type="InterPro" id="IPR005122">
    <property type="entry name" value="Uracil-DNA_glycosylase-like"/>
</dbReference>
<dbReference type="SUPFAM" id="SSF52141">
    <property type="entry name" value="Uracil-DNA glycosylase-like"/>
    <property type="match status" value="1"/>
</dbReference>
<dbReference type="SMART" id="SM00986">
    <property type="entry name" value="UDG"/>
    <property type="match status" value="1"/>
</dbReference>
<dbReference type="RefSeq" id="XP_009551963.1">
    <property type="nucleotide sequence ID" value="XM_009553668.1"/>
</dbReference>
<gene>
    <name evidence="5" type="ORF">HETIRDRAFT_241775</name>
</gene>
<dbReference type="STRING" id="747525.W4JQE0"/>
<dbReference type="GeneID" id="20668903"/>
<keyword evidence="3" id="KW-0234">DNA repair</keyword>
<evidence type="ECO:0000313" key="5">
    <source>
        <dbReference type="EMBL" id="ETW75699.1"/>
    </source>
</evidence>
<sequence length="219" mass="23943">TSPKKKPKRGYAPPETYAHLAALNDYLAPGLDVVFCGINPGYMSAERGHHFCNPTNHFYRCLHASGFTPTRIPPTEDHTLPERFNLGLTNLVERPSTEAGELSPAEMAASVPALLTKIAHVRPRIVCFVGMGIARVVLSALRGQAFATAASPDVGLQPFKLVYHPPPSETLFFVSPSTSGRVTRFQATDKEKIFRDLKDTLEKLKTGALDTSRMAVIDI</sequence>
<dbReference type="EMBL" id="KI925465">
    <property type="protein sequence ID" value="ETW75699.1"/>
    <property type="molecule type" value="Genomic_DNA"/>
</dbReference>
<dbReference type="AlphaFoldDB" id="W4JQE0"/>
<keyword evidence="6" id="KW-1185">Reference proteome</keyword>
<feature type="non-terminal residue" evidence="5">
    <location>
        <position position="219"/>
    </location>
</feature>
<dbReference type="InterPro" id="IPR015637">
    <property type="entry name" value="MUG/TDG"/>
</dbReference>
<evidence type="ECO:0000256" key="1">
    <source>
        <dbReference type="ARBA" id="ARBA00022763"/>
    </source>
</evidence>
<reference evidence="5 6" key="1">
    <citation type="journal article" date="2012" name="New Phytol.">
        <title>Insight into trade-off between wood decay and parasitism from the genome of a fungal forest pathogen.</title>
        <authorList>
            <person name="Olson A."/>
            <person name="Aerts A."/>
            <person name="Asiegbu F."/>
            <person name="Belbahri L."/>
            <person name="Bouzid O."/>
            <person name="Broberg A."/>
            <person name="Canback B."/>
            <person name="Coutinho P.M."/>
            <person name="Cullen D."/>
            <person name="Dalman K."/>
            <person name="Deflorio G."/>
            <person name="van Diepen L.T."/>
            <person name="Dunand C."/>
            <person name="Duplessis S."/>
            <person name="Durling M."/>
            <person name="Gonthier P."/>
            <person name="Grimwood J."/>
            <person name="Fossdal C.G."/>
            <person name="Hansson D."/>
            <person name="Henrissat B."/>
            <person name="Hietala A."/>
            <person name="Himmelstrand K."/>
            <person name="Hoffmeister D."/>
            <person name="Hogberg N."/>
            <person name="James T.Y."/>
            <person name="Karlsson M."/>
            <person name="Kohler A."/>
            <person name="Kues U."/>
            <person name="Lee Y.H."/>
            <person name="Lin Y.C."/>
            <person name="Lind M."/>
            <person name="Lindquist E."/>
            <person name="Lombard V."/>
            <person name="Lucas S."/>
            <person name="Lunden K."/>
            <person name="Morin E."/>
            <person name="Murat C."/>
            <person name="Park J."/>
            <person name="Raffaello T."/>
            <person name="Rouze P."/>
            <person name="Salamov A."/>
            <person name="Schmutz J."/>
            <person name="Solheim H."/>
            <person name="Stahlberg J."/>
            <person name="Velez H."/>
            <person name="de Vries R.P."/>
            <person name="Wiebenga A."/>
            <person name="Woodward S."/>
            <person name="Yakovlev I."/>
            <person name="Garbelotto M."/>
            <person name="Martin F."/>
            <person name="Grigoriev I.V."/>
            <person name="Stenlid J."/>
        </authorList>
    </citation>
    <scope>NUCLEOTIDE SEQUENCE [LARGE SCALE GENOMIC DNA]</scope>
    <source>
        <strain evidence="5 6">TC 32-1</strain>
    </source>
</reference>
<feature type="non-terminal residue" evidence="5">
    <location>
        <position position="1"/>
    </location>
</feature>
<evidence type="ECO:0000256" key="3">
    <source>
        <dbReference type="ARBA" id="ARBA00023204"/>
    </source>
</evidence>
<organism evidence="5 6">
    <name type="scientific">Heterobasidion irregulare (strain TC 32-1)</name>
    <dbReference type="NCBI Taxonomy" id="747525"/>
    <lineage>
        <taxon>Eukaryota</taxon>
        <taxon>Fungi</taxon>
        <taxon>Dikarya</taxon>
        <taxon>Basidiomycota</taxon>
        <taxon>Agaricomycotina</taxon>
        <taxon>Agaricomycetes</taxon>
        <taxon>Russulales</taxon>
        <taxon>Bondarzewiaceae</taxon>
        <taxon>Heterobasidion</taxon>
        <taxon>Heterobasidion annosum species complex</taxon>
    </lineage>
</organism>
<dbReference type="CDD" id="cd10028">
    <property type="entry name" value="UDG-F2_TDG_MUG"/>
    <property type="match status" value="1"/>
</dbReference>
<dbReference type="PANTHER" id="PTHR12159:SF9">
    <property type="entry name" value="G_T MISMATCH-SPECIFIC THYMINE DNA GLYCOSYLASE"/>
    <property type="match status" value="1"/>
</dbReference>
<dbReference type="SMART" id="SM00987">
    <property type="entry name" value="UreE_C"/>
    <property type="match status" value="1"/>
</dbReference>
<dbReference type="FunCoup" id="W4JQE0">
    <property type="interactions" value="18"/>
</dbReference>
<dbReference type="Gene3D" id="3.40.470.10">
    <property type="entry name" value="Uracil-DNA glycosylase-like domain"/>
    <property type="match status" value="1"/>
</dbReference>
<dbReference type="Proteomes" id="UP000030671">
    <property type="component" value="Unassembled WGS sequence"/>
</dbReference>
<protein>
    <recommendedName>
        <fullName evidence="4">Uracil-DNA glycosylase-like domain-containing protein</fullName>
    </recommendedName>
</protein>
<dbReference type="InParanoid" id="W4JQE0"/>
<proteinExistence type="predicted"/>
<name>W4JQE0_HETIT</name>
<accession>W4JQE0</accession>
<dbReference type="GO" id="GO:0004844">
    <property type="term" value="F:uracil DNA N-glycosylase activity"/>
    <property type="evidence" value="ECO:0007669"/>
    <property type="project" value="TreeGrafter"/>
</dbReference>
<dbReference type="InterPro" id="IPR036895">
    <property type="entry name" value="Uracil-DNA_glycosylase-like_sf"/>
</dbReference>
<dbReference type="OrthoDB" id="565731at2759"/>
<evidence type="ECO:0000259" key="4">
    <source>
        <dbReference type="SMART" id="SM00986"/>
    </source>
</evidence>
<feature type="domain" description="Uracil-DNA glycosylase-like" evidence="4">
    <location>
        <begin position="24"/>
        <end position="198"/>
    </location>
</feature>
<evidence type="ECO:0000256" key="2">
    <source>
        <dbReference type="ARBA" id="ARBA00022801"/>
    </source>
</evidence>
<dbReference type="PANTHER" id="PTHR12159">
    <property type="entry name" value="G/T AND G/U MISMATCH-SPECIFIC DNA GLYCOSYLASE"/>
    <property type="match status" value="1"/>
</dbReference>